<dbReference type="EMBL" id="LYXU01000001">
    <property type="protein sequence ID" value="OBS29616.1"/>
    <property type="molecule type" value="Genomic_DNA"/>
</dbReference>
<gene>
    <name evidence="2" type="ORF">FPOA_03552</name>
</gene>
<reference evidence="2 3" key="1">
    <citation type="submission" date="2016-06" db="EMBL/GenBank/DDBJ databases">
        <title>Living apart together: crosstalk between the core and supernumerary genomes in a fungal plant pathogen.</title>
        <authorList>
            <person name="Vanheule A."/>
            <person name="Audenaert K."/>
            <person name="Warris S."/>
            <person name="Van De Geest H."/>
            <person name="Schijlen E."/>
            <person name="Hofte M."/>
            <person name="De Saeger S."/>
            <person name="Haesaert G."/>
            <person name="Waalwijk C."/>
            <person name="Van Der Lee T."/>
        </authorList>
    </citation>
    <scope>NUCLEOTIDE SEQUENCE [LARGE SCALE GENOMIC DNA]</scope>
    <source>
        <strain evidence="2 3">2516</strain>
    </source>
</reference>
<evidence type="ECO:0000313" key="2">
    <source>
        <dbReference type="EMBL" id="OBS29616.1"/>
    </source>
</evidence>
<dbReference type="PANTHER" id="PTHR24148">
    <property type="entry name" value="ANKYRIN REPEAT DOMAIN-CONTAINING PROTEIN 39 HOMOLOG-RELATED"/>
    <property type="match status" value="1"/>
</dbReference>
<dbReference type="OMA" id="THIMLCK"/>
<dbReference type="InterPro" id="IPR052895">
    <property type="entry name" value="HetReg/Transcr_Mod"/>
</dbReference>
<proteinExistence type="predicted"/>
<protein>
    <recommendedName>
        <fullName evidence="1">Heterokaryon incompatibility domain-containing protein</fullName>
    </recommendedName>
</protein>
<organism evidence="2 3">
    <name type="scientific">Fusarium poae</name>
    <dbReference type="NCBI Taxonomy" id="36050"/>
    <lineage>
        <taxon>Eukaryota</taxon>
        <taxon>Fungi</taxon>
        <taxon>Dikarya</taxon>
        <taxon>Ascomycota</taxon>
        <taxon>Pezizomycotina</taxon>
        <taxon>Sordariomycetes</taxon>
        <taxon>Hypocreomycetidae</taxon>
        <taxon>Hypocreales</taxon>
        <taxon>Nectriaceae</taxon>
        <taxon>Fusarium</taxon>
    </lineage>
</organism>
<accession>A0A1B8BA71</accession>
<evidence type="ECO:0000259" key="1">
    <source>
        <dbReference type="Pfam" id="PF06985"/>
    </source>
</evidence>
<dbReference type="Proteomes" id="UP000091967">
    <property type="component" value="Unassembled WGS sequence"/>
</dbReference>
<keyword evidence="3" id="KW-1185">Reference proteome</keyword>
<feature type="domain" description="Heterokaryon incompatibility" evidence="1">
    <location>
        <begin position="93"/>
        <end position="195"/>
    </location>
</feature>
<dbReference type="AlphaFoldDB" id="A0A1B8BA71"/>
<dbReference type="STRING" id="36050.A0A1B8BA71"/>
<name>A0A1B8BA71_FUSPO</name>
<dbReference type="Pfam" id="PF06985">
    <property type="entry name" value="HET"/>
    <property type="match status" value="1"/>
</dbReference>
<dbReference type="InterPro" id="IPR010730">
    <property type="entry name" value="HET"/>
</dbReference>
<dbReference type="PANTHER" id="PTHR24148:SF81">
    <property type="entry name" value="HETEROKARYON INCOMPATIBILITY DOMAIN-CONTAINING PROTEIN"/>
    <property type="match status" value="1"/>
</dbReference>
<evidence type="ECO:0000313" key="3">
    <source>
        <dbReference type="Proteomes" id="UP000091967"/>
    </source>
</evidence>
<sequence>MPLSRLAGFHMDELESYAEWKEGAGIALHPSWHKDILRVDQPAVLHCQYRKASIQPSRLYDASSRQIVSTCENKGQPFNYLALSYCWDEWLDDVLRDKLMELSVRLSIKYFWVDRWCIDQKDDKDKAKEIPRMREYYAGASGCVVLTGPDVAPFECVPQHSGAILSTFQQILRNSAALKSILCCEWTTRIWTLQEALPSRQLIYTAGDQLIDGDYISELISYLDTSSEEFDELIDHWISGYGSYRWNARSASIVYPRQFRMRNGHHELDVLRTVFGGEQQYNELYSSGRGLTMPFEEALTMTAHRFASFEEDYIYGILGITEDGEQLEVQYGIDSHVILERLGRAGMITERQLASHTVEKHPGLSWLPGRKPGRGFFQDIELLTAKVNRPRLFWDQRGATVMGVTIQWHDIGQKRWVLNRHGMPCISIAGKINFPDLPGLVARVAATVEWQRNTFSEESLRGTHIMLCKDIDKNTRATVAMRVGGDIMSGFVYRKEGYVLEIYDWVKGNVRRFRGRQWLVGSVVEDAEAKTGVCA</sequence>
<comment type="caution">
    <text evidence="2">The sequence shown here is derived from an EMBL/GenBank/DDBJ whole genome shotgun (WGS) entry which is preliminary data.</text>
</comment>